<reference evidence="2" key="1">
    <citation type="submission" date="2023-11" db="EMBL/GenBank/DDBJ databases">
        <authorList>
            <person name="De Vega J J."/>
            <person name="De Vega J J."/>
        </authorList>
    </citation>
    <scope>NUCLEOTIDE SEQUENCE</scope>
</reference>
<dbReference type="AlphaFoldDB" id="A0AAD2H4V7"/>
<proteinExistence type="predicted"/>
<feature type="compositionally biased region" description="Polar residues" evidence="1">
    <location>
        <begin position="53"/>
        <end position="67"/>
    </location>
</feature>
<feature type="non-terminal residue" evidence="2">
    <location>
        <position position="75"/>
    </location>
</feature>
<evidence type="ECO:0000313" key="2">
    <source>
        <dbReference type="EMBL" id="CAK5268740.1"/>
    </source>
</evidence>
<feature type="region of interest" description="Disordered" evidence="1">
    <location>
        <begin position="53"/>
        <end position="75"/>
    </location>
</feature>
<dbReference type="Proteomes" id="UP001295794">
    <property type="component" value="Unassembled WGS sequence"/>
</dbReference>
<feature type="non-terminal residue" evidence="2">
    <location>
        <position position="1"/>
    </location>
</feature>
<keyword evidence="3" id="KW-1185">Reference proteome</keyword>
<comment type="caution">
    <text evidence="2">The sequence shown here is derived from an EMBL/GenBank/DDBJ whole genome shotgun (WGS) entry which is preliminary data.</text>
</comment>
<protein>
    <submittedName>
        <fullName evidence="2">Uncharacterized protein</fullName>
    </submittedName>
</protein>
<name>A0AAD2H4V7_9AGAR</name>
<evidence type="ECO:0000313" key="3">
    <source>
        <dbReference type="Proteomes" id="UP001295794"/>
    </source>
</evidence>
<dbReference type="EMBL" id="CAVNYO010000138">
    <property type="protein sequence ID" value="CAK5268740.1"/>
    <property type="molecule type" value="Genomic_DNA"/>
</dbReference>
<organism evidence="2 3">
    <name type="scientific">Mycena citricolor</name>
    <dbReference type="NCBI Taxonomy" id="2018698"/>
    <lineage>
        <taxon>Eukaryota</taxon>
        <taxon>Fungi</taxon>
        <taxon>Dikarya</taxon>
        <taxon>Basidiomycota</taxon>
        <taxon>Agaricomycotina</taxon>
        <taxon>Agaricomycetes</taxon>
        <taxon>Agaricomycetidae</taxon>
        <taxon>Agaricales</taxon>
        <taxon>Marasmiineae</taxon>
        <taxon>Mycenaceae</taxon>
        <taxon>Mycena</taxon>
    </lineage>
</organism>
<sequence>TGMGKHIEHYHRTVTFDSVLGGAEDVLGDLGPCFASRFQSSYHPFNYRCPASNAENAQERPSMSFPPSESGPIYS</sequence>
<gene>
    <name evidence="2" type="ORF">MYCIT1_LOCUS12022</name>
</gene>
<evidence type="ECO:0000256" key="1">
    <source>
        <dbReference type="SAM" id="MobiDB-lite"/>
    </source>
</evidence>
<accession>A0AAD2H4V7</accession>